<accession>A0A379PMI8</accession>
<feature type="domain" description="FIST C-domain" evidence="2">
    <location>
        <begin position="187"/>
        <end position="335"/>
    </location>
</feature>
<dbReference type="EMBL" id="UGVN01000003">
    <property type="protein sequence ID" value="SUE95482.1"/>
    <property type="molecule type" value="Genomic_DNA"/>
</dbReference>
<dbReference type="Proteomes" id="UP000254919">
    <property type="component" value="Unassembled WGS sequence"/>
</dbReference>
<evidence type="ECO:0000313" key="4">
    <source>
        <dbReference type="Proteomes" id="UP000254919"/>
    </source>
</evidence>
<dbReference type="Pfam" id="PF10442">
    <property type="entry name" value="FIST_C"/>
    <property type="match status" value="1"/>
</dbReference>
<dbReference type="InterPro" id="IPR013702">
    <property type="entry name" value="FIST_domain_N"/>
</dbReference>
<dbReference type="PANTHER" id="PTHR40252:SF2">
    <property type="entry name" value="BLR0328 PROTEIN"/>
    <property type="match status" value="1"/>
</dbReference>
<dbReference type="SMART" id="SM00897">
    <property type="entry name" value="FIST"/>
    <property type="match status" value="1"/>
</dbReference>
<organism evidence="3 4">
    <name type="scientific">Roseomonas mucosa</name>
    <dbReference type="NCBI Taxonomy" id="207340"/>
    <lineage>
        <taxon>Bacteria</taxon>
        <taxon>Pseudomonadati</taxon>
        <taxon>Pseudomonadota</taxon>
        <taxon>Alphaproteobacteria</taxon>
        <taxon>Acetobacterales</taxon>
        <taxon>Roseomonadaceae</taxon>
        <taxon>Roseomonas</taxon>
    </lineage>
</organism>
<dbReference type="PANTHER" id="PTHR40252">
    <property type="entry name" value="BLR0328 PROTEIN"/>
    <property type="match status" value="1"/>
</dbReference>
<protein>
    <submittedName>
        <fullName evidence="3">Uncharacterized protein conserved in bacteria</fullName>
    </submittedName>
</protein>
<feature type="domain" description="FIST" evidence="1">
    <location>
        <begin position="1"/>
        <end position="186"/>
    </location>
</feature>
<evidence type="ECO:0000259" key="1">
    <source>
        <dbReference type="SMART" id="SM00897"/>
    </source>
</evidence>
<dbReference type="AlphaFoldDB" id="A0A379PMI8"/>
<reference evidence="3 4" key="1">
    <citation type="submission" date="2018-06" db="EMBL/GenBank/DDBJ databases">
        <authorList>
            <consortium name="Pathogen Informatics"/>
            <person name="Doyle S."/>
        </authorList>
    </citation>
    <scope>NUCLEOTIDE SEQUENCE [LARGE SCALE GENOMIC DNA]</scope>
    <source>
        <strain evidence="3 4">NCTC13291</strain>
    </source>
</reference>
<proteinExistence type="predicted"/>
<evidence type="ECO:0000313" key="3">
    <source>
        <dbReference type="EMBL" id="SUE95482.1"/>
    </source>
</evidence>
<dbReference type="SMART" id="SM01204">
    <property type="entry name" value="FIST_C"/>
    <property type="match status" value="1"/>
</dbReference>
<gene>
    <name evidence="3" type="ORF">NCTC13291_04369</name>
</gene>
<dbReference type="Pfam" id="PF08495">
    <property type="entry name" value="FIST"/>
    <property type="match status" value="1"/>
</dbReference>
<name>A0A379PMI8_9PROT</name>
<dbReference type="InterPro" id="IPR019494">
    <property type="entry name" value="FIST_C"/>
</dbReference>
<sequence length="356" mass="37937">MLLETLNQTLPGVPVIGGSAAGVIATSALGCTGLEVGMVAFFDPAVTPKVHATYELLESDYEAGRQLGMSARGTHAPASAVLLFYDSVRAFQPRQLHLAGSVLDGFRSGWQREALVIGGGLLTDLNLSDGWMLLDGSVRRHAAAALVFPPGVSISTEVLHACRPVSAYMTITRIEGAEVFELDGDPALDVIEERIGQPLVDSAGHPTRILTLGEKLDDPWEVGSPEDYVNRLILTGNRSVGSVTLFEPDFSEGTMVQLMQNDSQIMLDSARDGALAAMQATAEGTDPFLRLYIDCAGRASMMSGTETEEAKVVTETLSDGVPFLGFYSGVEIAPVRGISRPLDWTGVLATLRVQRS</sequence>
<evidence type="ECO:0000259" key="2">
    <source>
        <dbReference type="SMART" id="SM01204"/>
    </source>
</evidence>